<evidence type="ECO:0000313" key="8">
    <source>
        <dbReference type="Proteomes" id="UP001415857"/>
    </source>
</evidence>
<dbReference type="Pfam" id="PF04862">
    <property type="entry name" value="DUF642"/>
    <property type="match status" value="2"/>
</dbReference>
<feature type="domain" description="DUF642" evidence="6">
    <location>
        <begin position="92"/>
        <end position="139"/>
    </location>
</feature>
<evidence type="ECO:0000259" key="6">
    <source>
        <dbReference type="Pfam" id="PF04862"/>
    </source>
</evidence>
<dbReference type="Proteomes" id="UP001415857">
    <property type="component" value="Unassembled WGS sequence"/>
</dbReference>
<organism evidence="7 8">
    <name type="scientific">Liquidambar formosana</name>
    <name type="common">Formosan gum</name>
    <dbReference type="NCBI Taxonomy" id="63359"/>
    <lineage>
        <taxon>Eukaryota</taxon>
        <taxon>Viridiplantae</taxon>
        <taxon>Streptophyta</taxon>
        <taxon>Embryophyta</taxon>
        <taxon>Tracheophyta</taxon>
        <taxon>Spermatophyta</taxon>
        <taxon>Magnoliopsida</taxon>
        <taxon>eudicotyledons</taxon>
        <taxon>Gunneridae</taxon>
        <taxon>Pentapetalae</taxon>
        <taxon>Saxifragales</taxon>
        <taxon>Altingiaceae</taxon>
        <taxon>Liquidambar</taxon>
    </lineage>
</organism>
<reference evidence="7 8" key="1">
    <citation type="journal article" date="2024" name="Plant J.">
        <title>Genome sequences and population genomics reveal climatic adaptation and genomic divergence between two closely related sweetgum species.</title>
        <authorList>
            <person name="Xu W.Q."/>
            <person name="Ren C.Q."/>
            <person name="Zhang X.Y."/>
            <person name="Comes H.P."/>
            <person name="Liu X.H."/>
            <person name="Li Y.G."/>
            <person name="Kettle C.J."/>
            <person name="Jalonen R."/>
            <person name="Gaisberger H."/>
            <person name="Ma Y.Z."/>
            <person name="Qiu Y.X."/>
        </authorList>
    </citation>
    <scope>NUCLEOTIDE SEQUENCE [LARGE SCALE GENOMIC DNA]</scope>
    <source>
        <strain evidence="7">Hangzhou</strain>
    </source>
</reference>
<evidence type="ECO:0000313" key="7">
    <source>
        <dbReference type="EMBL" id="KAK9290710.1"/>
    </source>
</evidence>
<evidence type="ECO:0000256" key="4">
    <source>
        <dbReference type="ARBA" id="ARBA00022729"/>
    </source>
</evidence>
<dbReference type="GO" id="GO:0005576">
    <property type="term" value="C:extracellular region"/>
    <property type="evidence" value="ECO:0007669"/>
    <property type="project" value="UniProtKB-SubCell"/>
</dbReference>
<evidence type="ECO:0000256" key="5">
    <source>
        <dbReference type="ARBA" id="ARBA00023180"/>
    </source>
</evidence>
<evidence type="ECO:0000256" key="3">
    <source>
        <dbReference type="ARBA" id="ARBA00022525"/>
    </source>
</evidence>
<dbReference type="PANTHER" id="PTHR31265:SF22">
    <property type="entry name" value="DUF642 DOMAIN-CONTAINING PROTEIN"/>
    <property type="match status" value="1"/>
</dbReference>
<dbReference type="EMBL" id="JBBPBK010000002">
    <property type="protein sequence ID" value="KAK9290710.1"/>
    <property type="molecule type" value="Genomic_DNA"/>
</dbReference>
<evidence type="ECO:0000256" key="1">
    <source>
        <dbReference type="ARBA" id="ARBA00004196"/>
    </source>
</evidence>
<evidence type="ECO:0000256" key="2">
    <source>
        <dbReference type="ARBA" id="ARBA00004613"/>
    </source>
</evidence>
<accession>A0AAP0X9L6</accession>
<protein>
    <recommendedName>
        <fullName evidence="6">DUF642 domain-containing protein</fullName>
    </recommendedName>
</protein>
<dbReference type="InterPro" id="IPR052437">
    <property type="entry name" value="Pectin_Meth_Modulator"/>
</dbReference>
<sequence length="393" mass="43015">MSKSGALDLASGVGGKIEKQKVLSAVSKWKGESLRESIKRHEHFLALQLGLKSGQKLGAQFTHSHLGPLELVLKMRCKGSLPLVSQGTSPSRPSNSSNGGDTCAWAFNATSKVANMALHNPGIQEDATCGPLLDAIAIKEMVPLKLTRGNLVKNGGFEYGPHVFRNFSTGVLLLPKQKDHISPVPGWIIESLKPVKYIDTKHFLLPSGLAAIELVGRRESAIAQILRTVTNKFYYLTFTIGDAKNGCHGSMMVEAFAAKETLKAPFESLGKGKTGKSLCVSHRPSSFMSQKSMCFSEARVIQMPAVGGNLRPTAIKGILDIARLKLLGIVGNDHAKQLTKRRPFPNQRDTWHRFGGKEREKKKVTTITRAQNRPSHIGPKRKRLESVLKNFLK</sequence>
<comment type="caution">
    <text evidence="7">The sequence shown here is derived from an EMBL/GenBank/DDBJ whole genome shotgun (WGS) entry which is preliminary data.</text>
</comment>
<gene>
    <name evidence="7" type="ORF">L1049_008884</name>
</gene>
<dbReference type="InterPro" id="IPR006946">
    <property type="entry name" value="DGR2-like_dom"/>
</dbReference>
<proteinExistence type="predicted"/>
<keyword evidence="3" id="KW-0964">Secreted</keyword>
<keyword evidence="5" id="KW-0325">Glycoprotein</keyword>
<name>A0AAP0X9L6_LIQFO</name>
<comment type="subcellular location">
    <subcellularLocation>
        <location evidence="1">Cell envelope</location>
    </subcellularLocation>
    <subcellularLocation>
        <location evidence="2">Secreted</location>
    </subcellularLocation>
</comment>
<keyword evidence="4" id="KW-0732">Signal</keyword>
<dbReference type="AlphaFoldDB" id="A0AAP0X9L6"/>
<dbReference type="PANTHER" id="PTHR31265">
    <property type="entry name" value="OS02G0527500 PROTEIN-RELATED"/>
    <property type="match status" value="1"/>
</dbReference>
<keyword evidence="8" id="KW-1185">Reference proteome</keyword>
<feature type="domain" description="DUF642" evidence="6">
    <location>
        <begin position="151"/>
        <end position="279"/>
    </location>
</feature>